<dbReference type="EC" id="1.4.7.1" evidence="2"/>
<dbReference type="Gene3D" id="2.160.20.60">
    <property type="entry name" value="Glutamate synthase, alpha subunit, C-terminal domain"/>
    <property type="match status" value="1"/>
</dbReference>
<dbReference type="InterPro" id="IPR012061">
    <property type="entry name" value="Glu_synth_lsu_3"/>
</dbReference>
<dbReference type="InterPro" id="IPR036485">
    <property type="entry name" value="Glu_synth_asu_C_sf"/>
</dbReference>
<dbReference type="RefSeq" id="WP_206708633.1">
    <property type="nucleotide sequence ID" value="NZ_CP059066.1"/>
</dbReference>
<reference evidence="2" key="1">
    <citation type="submission" date="2020-07" db="EMBL/GenBank/DDBJ databases">
        <title>Koleobacter methoxysyntrophicus gen. nov., sp. nov., a novel anaerobic bacterium isolated from deep subsurface oil field and proposal of Koleobacterales ord. nov. in the phylum Firmicutes.</title>
        <authorList>
            <person name="Sakamoto S."/>
            <person name="Tamaki H."/>
        </authorList>
    </citation>
    <scope>NUCLEOTIDE SEQUENCE</scope>
    <source>
        <strain evidence="2">NRmbB1</strain>
    </source>
</reference>
<accession>A0A8A0RLM4</accession>
<dbReference type="EMBL" id="CP059066">
    <property type="protein sequence ID" value="QSQ08419.1"/>
    <property type="molecule type" value="Genomic_DNA"/>
</dbReference>
<name>A0A8A0RLM4_9FIRM</name>
<dbReference type="InterPro" id="IPR035710">
    <property type="entry name" value="Archaeal_gltB"/>
</dbReference>
<dbReference type="Pfam" id="PF01493">
    <property type="entry name" value="GXGXG"/>
    <property type="match status" value="1"/>
</dbReference>
<dbReference type="PIRSF" id="PIRSF006519">
    <property type="entry name" value="GOGAT_dom3"/>
    <property type="match status" value="1"/>
</dbReference>
<dbReference type="AlphaFoldDB" id="A0A8A0RLM4"/>
<sequence>MVKTIDAYGLHYKDLNNMIKKYHEKGVREFRVKRVSGQRYIGSGIHGKPNIVIEGTPGNDLAAFSDGVNITVKGNAQDAVGNTMNDGILVVHGHAGDTVGYSMRGGKIYIKSYAGYRVGIHLKQYQDKIPVIIIGGRVGDFLGEYMAGGINIVLGLDVSADEEIVGSYCGTGMHGGVMYIRGDVAPYKLGKGIKSEALAESDMKVLKKHLSDYCDVMGIDLKKVISKTFTKLYAYNKRPYGKLYAY</sequence>
<proteinExistence type="predicted"/>
<protein>
    <submittedName>
        <fullName evidence="2">Ferredoxin-dependent glutamate synthase 2</fullName>
        <ecNumber evidence="2">1.4.7.1</ecNumber>
    </submittedName>
</protein>
<feature type="domain" description="Glutamate synthase alpha subunit C-terminal" evidence="1">
    <location>
        <begin position="21"/>
        <end position="183"/>
    </location>
</feature>
<evidence type="ECO:0000313" key="3">
    <source>
        <dbReference type="Proteomes" id="UP000662904"/>
    </source>
</evidence>
<keyword evidence="2" id="KW-0560">Oxidoreductase</keyword>
<dbReference type="Proteomes" id="UP000662904">
    <property type="component" value="Chromosome"/>
</dbReference>
<dbReference type="SUPFAM" id="SSF69336">
    <property type="entry name" value="Alpha subunit of glutamate synthase, C-terminal domain"/>
    <property type="match status" value="1"/>
</dbReference>
<dbReference type="PANTHER" id="PTHR39673">
    <property type="entry name" value="TUNGSTEN FORMYLMETHANOFURAN DEHYDROGENASE, SUBUNIT C (FWDC)"/>
    <property type="match status" value="1"/>
</dbReference>
<gene>
    <name evidence="2" type="primary">gltS</name>
    <name evidence="2" type="ORF">H0A61_00741</name>
</gene>
<dbReference type="GO" id="GO:0016041">
    <property type="term" value="F:glutamate synthase (ferredoxin) activity"/>
    <property type="evidence" value="ECO:0007669"/>
    <property type="project" value="UniProtKB-EC"/>
</dbReference>
<organism evidence="2 3">
    <name type="scientific">Koleobacter methoxysyntrophicus</name>
    <dbReference type="NCBI Taxonomy" id="2751313"/>
    <lineage>
        <taxon>Bacteria</taxon>
        <taxon>Bacillati</taxon>
        <taxon>Bacillota</taxon>
        <taxon>Clostridia</taxon>
        <taxon>Koleobacterales</taxon>
        <taxon>Koleobacteraceae</taxon>
        <taxon>Koleobacter</taxon>
    </lineage>
</organism>
<dbReference type="PANTHER" id="PTHR39673:SF5">
    <property type="entry name" value="TUNGSTEN-CONTAINING FORMYLMETHANOFURAN DEHYDROGENASE 2 SUBUNIT C"/>
    <property type="match status" value="1"/>
</dbReference>
<dbReference type="CDD" id="cd00981">
    <property type="entry name" value="arch_gltB"/>
    <property type="match status" value="1"/>
</dbReference>
<evidence type="ECO:0000313" key="2">
    <source>
        <dbReference type="EMBL" id="QSQ08419.1"/>
    </source>
</evidence>
<dbReference type="KEGG" id="kme:H0A61_00741"/>
<dbReference type="InterPro" id="IPR002489">
    <property type="entry name" value="Glu_synth_asu_C"/>
</dbReference>
<keyword evidence="3" id="KW-1185">Reference proteome</keyword>
<evidence type="ECO:0000259" key="1">
    <source>
        <dbReference type="Pfam" id="PF01493"/>
    </source>
</evidence>